<dbReference type="Proteomes" id="UP000751190">
    <property type="component" value="Unassembled WGS sequence"/>
</dbReference>
<dbReference type="AlphaFoldDB" id="A0A8J6C891"/>
<keyword evidence="3" id="KW-1185">Reference proteome</keyword>
<evidence type="ECO:0000313" key="2">
    <source>
        <dbReference type="EMBL" id="KAG8460445.1"/>
    </source>
</evidence>
<dbReference type="EMBL" id="JAGTXO010000032">
    <property type="protein sequence ID" value="KAG8460445.1"/>
    <property type="molecule type" value="Genomic_DNA"/>
</dbReference>
<reference evidence="2" key="1">
    <citation type="submission" date="2021-05" db="EMBL/GenBank/DDBJ databases">
        <title>The genome of the haptophyte Pavlova lutheri (Diacronema luteri, Pavlovales) - a model for lipid biosynthesis in eukaryotic algae.</title>
        <authorList>
            <person name="Hulatt C.J."/>
            <person name="Posewitz M.C."/>
        </authorList>
    </citation>
    <scope>NUCLEOTIDE SEQUENCE</scope>
    <source>
        <strain evidence="2">NIVA-4/92</strain>
    </source>
</reference>
<feature type="region of interest" description="Disordered" evidence="1">
    <location>
        <begin position="228"/>
        <end position="267"/>
    </location>
</feature>
<evidence type="ECO:0000313" key="3">
    <source>
        <dbReference type="Proteomes" id="UP000751190"/>
    </source>
</evidence>
<accession>A0A8J6C891</accession>
<organism evidence="2 3">
    <name type="scientific">Diacronema lutheri</name>
    <name type="common">Unicellular marine alga</name>
    <name type="synonym">Monochrysis lutheri</name>
    <dbReference type="NCBI Taxonomy" id="2081491"/>
    <lineage>
        <taxon>Eukaryota</taxon>
        <taxon>Haptista</taxon>
        <taxon>Haptophyta</taxon>
        <taxon>Pavlovophyceae</taxon>
        <taxon>Pavlovales</taxon>
        <taxon>Pavlovaceae</taxon>
        <taxon>Diacronema</taxon>
    </lineage>
</organism>
<name>A0A8J6C891_DIALT</name>
<evidence type="ECO:0000256" key="1">
    <source>
        <dbReference type="SAM" id="MobiDB-lite"/>
    </source>
</evidence>
<gene>
    <name evidence="2" type="ORF">KFE25_013095</name>
</gene>
<comment type="caution">
    <text evidence="2">The sequence shown here is derived from an EMBL/GenBank/DDBJ whole genome shotgun (WGS) entry which is preliminary data.</text>
</comment>
<dbReference type="OrthoDB" id="10610728at2759"/>
<proteinExistence type="predicted"/>
<feature type="compositionally biased region" description="Acidic residues" evidence="1">
    <location>
        <begin position="241"/>
        <end position="254"/>
    </location>
</feature>
<protein>
    <submittedName>
        <fullName evidence="2">Uncharacterized protein</fullName>
    </submittedName>
</protein>
<sequence length="430" mass="47390">MAPVRVGRAKLCNPRSVQFIQGLLAEGELNVGEATALGPSPLAVALELLLERPSRAFALALYASTEECAKDLKALLETARALVVEGTGQDVTVRIVCEAGGVDGFPATSDEPRLVARGVRACFTTVTPGKWDNTMSFCEPMQKPARVLYCMVPTFGRLMTGRCPLHSMRLWQKNTAEGGVPSKEPDFVALRAEDADAWHADKWQAGGGAVPLVFKHFSPRLLIRVAAEPARPGGGRRERESDDEGGADSSDDGGMDAQPPGGVRKRVRWLRSATDPYGAERAREQAEVDEWERLRRLFDEWRDEAGRLCHSDVRAVWAVYADAVVADKASWDALTPDEQTERLRSAAQFELWLAQPLEGGAARACARQRDTIALARSADNQRRFCELFQRFESVRNKESGEEHWRRFMGKPWMLAALPPPAREQLGDGGP</sequence>